<comment type="caution">
    <text evidence="4">The sequence shown here is derived from an EMBL/GenBank/DDBJ whole genome shotgun (WGS) entry which is preliminary data.</text>
</comment>
<sequence>MSSKTNNKEESSQTTSVSQQLARQLEAAAESDEEEISVNASALSLGIRAQKKLLSKLSSKSVAKIFIDETSGRILDNLHKLARNYSGKKDADKLLKSIIKTIVKMGILYKNDLFTEHELKLIDEFRNRFHSLAKSIITLYEVDFKFDRSVLTRMCQECQELTHKIISKHLTQKSHTRIDYVFNYVSNIEFLEYSFNPNSTINRAIIKEIIADMHTLMDSGFL</sequence>
<feature type="compositionally biased region" description="Low complexity" evidence="1">
    <location>
        <begin position="12"/>
        <end position="28"/>
    </location>
</feature>
<evidence type="ECO:0000256" key="1">
    <source>
        <dbReference type="SAM" id="MobiDB-lite"/>
    </source>
</evidence>
<dbReference type="AlphaFoldDB" id="A0A815E4S4"/>
<evidence type="ECO:0000313" key="2">
    <source>
        <dbReference type="EMBL" id="CAF0946155.1"/>
    </source>
</evidence>
<dbReference type="EMBL" id="CAJNOT010000338">
    <property type="protein sequence ID" value="CAF0946155.1"/>
    <property type="molecule type" value="Genomic_DNA"/>
</dbReference>
<dbReference type="EMBL" id="CAJNOU010001230">
    <property type="protein sequence ID" value="CAF1172579.1"/>
    <property type="molecule type" value="Genomic_DNA"/>
</dbReference>
<dbReference type="InterPro" id="IPR038355">
    <property type="entry name" value="TNFAIP8_sf"/>
</dbReference>
<dbReference type="Proteomes" id="UP000663889">
    <property type="component" value="Unassembled WGS sequence"/>
</dbReference>
<keyword evidence="9" id="KW-1185">Reference proteome</keyword>
<evidence type="ECO:0008006" key="10">
    <source>
        <dbReference type="Google" id="ProtNLM"/>
    </source>
</evidence>
<dbReference type="OrthoDB" id="10055976at2759"/>
<feature type="compositionally biased region" description="Basic and acidic residues" evidence="1">
    <location>
        <begin position="1"/>
        <end position="11"/>
    </location>
</feature>
<evidence type="ECO:0000313" key="5">
    <source>
        <dbReference type="EMBL" id="CAF1309993.1"/>
    </source>
</evidence>
<dbReference type="FunFam" id="1.20.1440.160:FF:000001">
    <property type="entry name" value="Tumor necrosis factor alpha-induced protein 8-like 1"/>
    <property type="match status" value="1"/>
</dbReference>
<evidence type="ECO:0000313" key="3">
    <source>
        <dbReference type="EMBL" id="CAF1172579.1"/>
    </source>
</evidence>
<dbReference type="PANTHER" id="PTHR12757:SF1">
    <property type="entry name" value="PROTEIN SALIVARY GLANDS MARRED"/>
    <property type="match status" value="1"/>
</dbReference>
<dbReference type="EMBL" id="CAJOAX010001026">
    <property type="protein sequence ID" value="CAF3677863.1"/>
    <property type="molecule type" value="Genomic_DNA"/>
</dbReference>
<dbReference type="Proteomes" id="UP000663870">
    <property type="component" value="Unassembled WGS sequence"/>
</dbReference>
<dbReference type="Pfam" id="PF05527">
    <property type="entry name" value="TNFAIP8"/>
    <property type="match status" value="1"/>
</dbReference>
<protein>
    <recommendedName>
        <fullName evidence="10">Tumor necrosis factor alpha-induced protein 8-like protein</fullName>
    </recommendedName>
</protein>
<dbReference type="GO" id="GO:0005737">
    <property type="term" value="C:cytoplasm"/>
    <property type="evidence" value="ECO:0007669"/>
    <property type="project" value="TreeGrafter"/>
</dbReference>
<reference evidence="4" key="1">
    <citation type="submission" date="2021-02" db="EMBL/GenBank/DDBJ databases">
        <authorList>
            <person name="Nowell W R."/>
        </authorList>
    </citation>
    <scope>NUCLEOTIDE SEQUENCE</scope>
</reference>
<gene>
    <name evidence="7" type="ORF">FNK824_LOCUS6317</name>
    <name evidence="6" type="ORF">JBS370_LOCUS6000</name>
    <name evidence="4" type="ORF">JXQ802_LOCUS29964</name>
    <name evidence="8" type="ORF">OTI717_LOCUS11013</name>
    <name evidence="5" type="ORF">RFH988_LOCUS30195</name>
    <name evidence="3" type="ORF">SEV965_LOCUS19597</name>
    <name evidence="2" type="ORF">ZHD862_LOCUS9744</name>
</gene>
<dbReference type="Proteomes" id="UP000663823">
    <property type="component" value="Unassembled WGS sequence"/>
</dbReference>
<dbReference type="InterPro" id="IPR008477">
    <property type="entry name" value="TNFAIP8-like"/>
</dbReference>
<dbReference type="Proteomes" id="UP000663882">
    <property type="component" value="Unassembled WGS sequence"/>
</dbReference>
<dbReference type="EMBL" id="CAJNOL010001196">
    <property type="protein sequence ID" value="CAF1309927.1"/>
    <property type="molecule type" value="Genomic_DNA"/>
</dbReference>
<dbReference type="Proteomes" id="UP000663836">
    <property type="component" value="Unassembled WGS sequence"/>
</dbReference>
<dbReference type="PANTHER" id="PTHR12757">
    <property type="entry name" value="TUMOR NECROSIS FACTOR INDUCED PROTEIN"/>
    <property type="match status" value="1"/>
</dbReference>
<accession>A0A815E4S4</accession>
<evidence type="ECO:0000313" key="6">
    <source>
        <dbReference type="EMBL" id="CAF3644554.1"/>
    </source>
</evidence>
<name>A0A815E4S4_9BILA</name>
<dbReference type="Proteomes" id="UP000663864">
    <property type="component" value="Unassembled WGS sequence"/>
</dbReference>
<dbReference type="Gene3D" id="1.20.1440.160">
    <property type="entry name" value="Tumor necrosis factor alpha-induced protein 8-like"/>
    <property type="match status" value="1"/>
</dbReference>
<evidence type="ECO:0000313" key="9">
    <source>
        <dbReference type="Proteomes" id="UP000663870"/>
    </source>
</evidence>
<dbReference type="EMBL" id="CAJOBD010000321">
    <property type="protein sequence ID" value="CAF3644554.1"/>
    <property type="molecule type" value="Genomic_DNA"/>
</dbReference>
<organism evidence="4 9">
    <name type="scientific">Rotaria sordida</name>
    <dbReference type="NCBI Taxonomy" id="392033"/>
    <lineage>
        <taxon>Eukaryota</taxon>
        <taxon>Metazoa</taxon>
        <taxon>Spiralia</taxon>
        <taxon>Gnathifera</taxon>
        <taxon>Rotifera</taxon>
        <taxon>Eurotatoria</taxon>
        <taxon>Bdelloidea</taxon>
        <taxon>Philodinida</taxon>
        <taxon>Philodinidae</taxon>
        <taxon>Rotaria</taxon>
    </lineage>
</organism>
<dbReference type="GO" id="GO:0042981">
    <property type="term" value="P:regulation of apoptotic process"/>
    <property type="evidence" value="ECO:0007669"/>
    <property type="project" value="InterPro"/>
</dbReference>
<proteinExistence type="predicted"/>
<evidence type="ECO:0000313" key="8">
    <source>
        <dbReference type="EMBL" id="CAF3677863.1"/>
    </source>
</evidence>
<evidence type="ECO:0000313" key="4">
    <source>
        <dbReference type="EMBL" id="CAF1309927.1"/>
    </source>
</evidence>
<feature type="region of interest" description="Disordered" evidence="1">
    <location>
        <begin position="1"/>
        <end position="32"/>
    </location>
</feature>
<dbReference type="Proteomes" id="UP000663874">
    <property type="component" value="Unassembled WGS sequence"/>
</dbReference>
<dbReference type="EMBL" id="CAJOBE010000544">
    <property type="protein sequence ID" value="CAF3656937.1"/>
    <property type="molecule type" value="Genomic_DNA"/>
</dbReference>
<evidence type="ECO:0000313" key="7">
    <source>
        <dbReference type="EMBL" id="CAF3656937.1"/>
    </source>
</evidence>
<dbReference type="EMBL" id="CAJNOO010002973">
    <property type="protein sequence ID" value="CAF1309993.1"/>
    <property type="molecule type" value="Genomic_DNA"/>
</dbReference>